<accession>A0ACB9HG18</accession>
<name>A0ACB9HG18_9ASTR</name>
<proteinExistence type="predicted"/>
<reference evidence="2" key="1">
    <citation type="journal article" date="2022" name="Mol. Ecol. Resour.">
        <title>The genomes of chicory, endive, great burdock and yacon provide insights into Asteraceae palaeo-polyploidization history and plant inulin production.</title>
        <authorList>
            <person name="Fan W."/>
            <person name="Wang S."/>
            <person name="Wang H."/>
            <person name="Wang A."/>
            <person name="Jiang F."/>
            <person name="Liu H."/>
            <person name="Zhao H."/>
            <person name="Xu D."/>
            <person name="Zhang Y."/>
        </authorList>
    </citation>
    <scope>NUCLEOTIDE SEQUENCE [LARGE SCALE GENOMIC DNA]</scope>
    <source>
        <strain evidence="2">cv. Yunnan</strain>
    </source>
</reference>
<dbReference type="EMBL" id="CM042029">
    <property type="protein sequence ID" value="KAI3794451.1"/>
    <property type="molecule type" value="Genomic_DNA"/>
</dbReference>
<evidence type="ECO:0000313" key="1">
    <source>
        <dbReference type="EMBL" id="KAI3794451.1"/>
    </source>
</evidence>
<dbReference type="Proteomes" id="UP001056120">
    <property type="component" value="Linkage Group LG12"/>
</dbReference>
<protein>
    <submittedName>
        <fullName evidence="1">Uncharacterized protein</fullName>
    </submittedName>
</protein>
<comment type="caution">
    <text evidence="1">The sequence shown here is derived from an EMBL/GenBank/DDBJ whole genome shotgun (WGS) entry which is preliminary data.</text>
</comment>
<gene>
    <name evidence="1" type="ORF">L1987_37083</name>
</gene>
<organism evidence="1 2">
    <name type="scientific">Smallanthus sonchifolius</name>
    <dbReference type="NCBI Taxonomy" id="185202"/>
    <lineage>
        <taxon>Eukaryota</taxon>
        <taxon>Viridiplantae</taxon>
        <taxon>Streptophyta</taxon>
        <taxon>Embryophyta</taxon>
        <taxon>Tracheophyta</taxon>
        <taxon>Spermatophyta</taxon>
        <taxon>Magnoliopsida</taxon>
        <taxon>eudicotyledons</taxon>
        <taxon>Gunneridae</taxon>
        <taxon>Pentapetalae</taxon>
        <taxon>asterids</taxon>
        <taxon>campanulids</taxon>
        <taxon>Asterales</taxon>
        <taxon>Asteraceae</taxon>
        <taxon>Asteroideae</taxon>
        <taxon>Heliantheae alliance</taxon>
        <taxon>Millerieae</taxon>
        <taxon>Smallanthus</taxon>
    </lineage>
</organism>
<reference evidence="1 2" key="2">
    <citation type="journal article" date="2022" name="Mol. Ecol. Resour.">
        <title>The genomes of chicory, endive, great burdock and yacon provide insights into Asteraceae paleo-polyploidization history and plant inulin production.</title>
        <authorList>
            <person name="Fan W."/>
            <person name="Wang S."/>
            <person name="Wang H."/>
            <person name="Wang A."/>
            <person name="Jiang F."/>
            <person name="Liu H."/>
            <person name="Zhao H."/>
            <person name="Xu D."/>
            <person name="Zhang Y."/>
        </authorList>
    </citation>
    <scope>NUCLEOTIDE SEQUENCE [LARGE SCALE GENOMIC DNA]</scope>
    <source>
        <strain evidence="2">cv. Yunnan</strain>
        <tissue evidence="1">Leaves</tissue>
    </source>
</reference>
<sequence>MTSSLSQLWGTRWPIYDHPKTITPIHNSLKYNWRSLKYNWRCTMTTSPESEHPIKAYGYAARDTSGSLSPLTFSRRVTGEKDVRFKVLYCGICHSDLHLIKNDWGFTKYPVTPGHEIVGVVTEVGSKVEKFKVGDTVGVGYLVGSCRSCQNCVSEYEQYCPRYISTSGYTYFDGTQTYGGYSDHMVTDEHFALRWPENLPLDAGAPLLCAGITTYSPLKYYGLDKPGMKVGVVGLGGLGHVAVKMAKAFGAEVTVFSTSISKKQEAIEGLKADHFINSKDEKQMQAARGTLDGIIDTVSAIHPIAPLLSTLTTNGKLILLGIPEKPLELSAASLVLGRKTVAGSNVGGIKETQEMLDFAAEHGITADVEVIPIDYVNTAMERLLKSDVKYRFVIDVANSLKAEEVDSFSS</sequence>
<evidence type="ECO:0000313" key="2">
    <source>
        <dbReference type="Proteomes" id="UP001056120"/>
    </source>
</evidence>
<keyword evidence="2" id="KW-1185">Reference proteome</keyword>